<keyword evidence="1" id="KW-1133">Transmembrane helix</keyword>
<dbReference type="OrthoDB" id="331970at2759"/>
<feature type="transmembrane region" description="Helical" evidence="1">
    <location>
        <begin position="144"/>
        <end position="165"/>
    </location>
</feature>
<evidence type="ECO:0000313" key="2">
    <source>
        <dbReference type="EMBL" id="PHJ18344.1"/>
    </source>
</evidence>
<gene>
    <name evidence="2" type="ORF">CSUI_007833</name>
</gene>
<dbReference type="EMBL" id="MIGC01004209">
    <property type="protein sequence ID" value="PHJ18344.1"/>
    <property type="molecule type" value="Genomic_DNA"/>
</dbReference>
<keyword evidence="3" id="KW-1185">Reference proteome</keyword>
<name>A0A2C6KPE5_9APIC</name>
<keyword evidence="1" id="KW-0472">Membrane</keyword>
<dbReference type="GeneID" id="94431187"/>
<protein>
    <submittedName>
        <fullName evidence="2">Transmembrane protein</fullName>
    </submittedName>
</protein>
<evidence type="ECO:0000313" key="3">
    <source>
        <dbReference type="Proteomes" id="UP000221165"/>
    </source>
</evidence>
<sequence length="256" mass="27281">MVYGDWVPGCAHRKTENHVKPLLRNGAESMSDRVGETPFQASDQSSAFHQTELDGPHFRRARVVPASGFPSWTTPLASNFGTTRTVCGVIAFLAAGGLLCIAAAAIHSVLHGYFFTQGTIGGYMHHGLTPIVLSLSSSRFVCCLSAWCLVVVVVGAILASYYVAVRIWSLRGSGRALVLSCHFPVLDGQSQHSSQVAPRATKTHLQSLRSHIGTGNRESRGLRCRLRSHTASDREAPSAQVEACVGPVNAGETGSG</sequence>
<reference evidence="2 3" key="1">
    <citation type="journal article" date="2017" name="Int. J. Parasitol.">
        <title>The genome of the protozoan parasite Cystoisospora suis and a reverse vaccinology approach to identify vaccine candidates.</title>
        <authorList>
            <person name="Palmieri N."/>
            <person name="Shrestha A."/>
            <person name="Ruttkowski B."/>
            <person name="Beck T."/>
            <person name="Vogl C."/>
            <person name="Tomley F."/>
            <person name="Blake D.P."/>
            <person name="Joachim A."/>
        </authorList>
    </citation>
    <scope>NUCLEOTIDE SEQUENCE [LARGE SCALE GENOMIC DNA]</scope>
    <source>
        <strain evidence="2 3">Wien I</strain>
    </source>
</reference>
<organism evidence="2 3">
    <name type="scientific">Cystoisospora suis</name>
    <dbReference type="NCBI Taxonomy" id="483139"/>
    <lineage>
        <taxon>Eukaryota</taxon>
        <taxon>Sar</taxon>
        <taxon>Alveolata</taxon>
        <taxon>Apicomplexa</taxon>
        <taxon>Conoidasida</taxon>
        <taxon>Coccidia</taxon>
        <taxon>Eucoccidiorida</taxon>
        <taxon>Eimeriorina</taxon>
        <taxon>Sarcocystidae</taxon>
        <taxon>Cystoisospora</taxon>
    </lineage>
</organism>
<dbReference type="AlphaFoldDB" id="A0A2C6KPE5"/>
<accession>A0A2C6KPE5</accession>
<dbReference type="VEuPathDB" id="ToxoDB:CSUI_007833"/>
<feature type="transmembrane region" description="Helical" evidence="1">
    <location>
        <begin position="86"/>
        <end position="106"/>
    </location>
</feature>
<proteinExistence type="predicted"/>
<dbReference type="Proteomes" id="UP000221165">
    <property type="component" value="Unassembled WGS sequence"/>
</dbReference>
<comment type="caution">
    <text evidence="2">The sequence shown here is derived from an EMBL/GenBank/DDBJ whole genome shotgun (WGS) entry which is preliminary data.</text>
</comment>
<dbReference type="RefSeq" id="XP_067920052.1">
    <property type="nucleotide sequence ID" value="XM_068067976.1"/>
</dbReference>
<keyword evidence="1 2" id="KW-0812">Transmembrane</keyword>
<evidence type="ECO:0000256" key="1">
    <source>
        <dbReference type="SAM" id="Phobius"/>
    </source>
</evidence>